<feature type="transmembrane region" description="Helical" evidence="1">
    <location>
        <begin position="110"/>
        <end position="129"/>
    </location>
</feature>
<comment type="caution">
    <text evidence="2">The sequence shown here is derived from an EMBL/GenBank/DDBJ whole genome shotgun (WGS) entry which is preliminary data.</text>
</comment>
<evidence type="ECO:0008006" key="4">
    <source>
        <dbReference type="Google" id="ProtNLM"/>
    </source>
</evidence>
<name>A0A0A3IN29_9BACI</name>
<protein>
    <recommendedName>
        <fullName evidence="4">Stage II sporulation protein M</fullName>
    </recommendedName>
</protein>
<keyword evidence="1" id="KW-0812">Transmembrane</keyword>
<feature type="transmembrane region" description="Helical" evidence="1">
    <location>
        <begin position="149"/>
        <end position="168"/>
    </location>
</feature>
<proteinExistence type="predicted"/>
<organism evidence="2 3">
    <name type="scientific">Lysinibacillus odysseyi 34hs-1 = NBRC 100172</name>
    <dbReference type="NCBI Taxonomy" id="1220589"/>
    <lineage>
        <taxon>Bacteria</taxon>
        <taxon>Bacillati</taxon>
        <taxon>Bacillota</taxon>
        <taxon>Bacilli</taxon>
        <taxon>Bacillales</taxon>
        <taxon>Bacillaceae</taxon>
        <taxon>Lysinibacillus</taxon>
    </lineage>
</organism>
<dbReference type="STRING" id="1220589.CD32_10355"/>
<dbReference type="RefSeq" id="WP_036154248.1">
    <property type="nucleotide sequence ID" value="NZ_AVCX01000006.1"/>
</dbReference>
<evidence type="ECO:0000313" key="3">
    <source>
        <dbReference type="Proteomes" id="UP000030437"/>
    </source>
</evidence>
<keyword evidence="1" id="KW-0472">Membrane</keyword>
<dbReference type="OrthoDB" id="2734605at2"/>
<dbReference type="Proteomes" id="UP000030437">
    <property type="component" value="Unassembled WGS sequence"/>
</dbReference>
<sequence>MRKSILWQNTAMITVSFIAGVAFFQLFSLAQATKVIKILDRRLLFESTPTLVESIIPIAIFMSIVLLFATHPYFFSIAKVGIAIRTCFFGFSSVYLLAQKNELLAYGVWWFPFQFLYIVMLVVFCEYLVATHKASKKKERFSLREGGILLLFIGVIFSLEIAVISYVLK</sequence>
<evidence type="ECO:0000256" key="1">
    <source>
        <dbReference type="SAM" id="Phobius"/>
    </source>
</evidence>
<feature type="transmembrane region" description="Helical" evidence="1">
    <location>
        <begin position="82"/>
        <end position="98"/>
    </location>
</feature>
<keyword evidence="3" id="KW-1185">Reference proteome</keyword>
<gene>
    <name evidence="2" type="ORF">CD32_10355</name>
</gene>
<dbReference type="EMBL" id="JPVP01000055">
    <property type="protein sequence ID" value="KGR84855.1"/>
    <property type="molecule type" value="Genomic_DNA"/>
</dbReference>
<feature type="transmembrane region" description="Helical" evidence="1">
    <location>
        <begin position="56"/>
        <end position="75"/>
    </location>
</feature>
<keyword evidence="1" id="KW-1133">Transmembrane helix</keyword>
<accession>A0A0A3IN29</accession>
<evidence type="ECO:0000313" key="2">
    <source>
        <dbReference type="EMBL" id="KGR84855.1"/>
    </source>
</evidence>
<reference evidence="2 3" key="1">
    <citation type="submission" date="2014-02" db="EMBL/GenBank/DDBJ databases">
        <title>Draft genome sequence of Lysinibacillus odysseyi NBRC 100172.</title>
        <authorList>
            <person name="Zhang F."/>
            <person name="Wang G."/>
            <person name="Zhang L."/>
        </authorList>
    </citation>
    <scope>NUCLEOTIDE SEQUENCE [LARGE SCALE GENOMIC DNA]</scope>
    <source>
        <strain evidence="2 3">NBRC 100172</strain>
    </source>
</reference>
<dbReference type="eggNOG" id="ENOG503343P">
    <property type="taxonomic scope" value="Bacteria"/>
</dbReference>
<dbReference type="AlphaFoldDB" id="A0A0A3IN29"/>